<dbReference type="GO" id="GO:0140284">
    <property type="term" value="C:endoplasmic reticulum-endosome membrane contact site"/>
    <property type="evidence" value="ECO:0007669"/>
    <property type="project" value="TreeGrafter"/>
</dbReference>
<dbReference type="InterPro" id="IPR051869">
    <property type="entry name" value="STARD3"/>
</dbReference>
<dbReference type="SMART" id="SM00234">
    <property type="entry name" value="START"/>
    <property type="match status" value="1"/>
</dbReference>
<keyword evidence="2 5" id="KW-0812">Transmembrane</keyword>
<dbReference type="OrthoDB" id="74575at2759"/>
<feature type="region of interest" description="Disordered" evidence="4">
    <location>
        <begin position="120"/>
        <end position="147"/>
    </location>
</feature>
<feature type="domain" description="MENTAL" evidence="7">
    <location>
        <begin position="1"/>
        <end position="131"/>
    </location>
</feature>
<dbReference type="PRINTS" id="PR00978">
    <property type="entry name" value="STARPROTEIN"/>
</dbReference>
<keyword evidence="5" id="KW-1133">Transmembrane helix</keyword>
<dbReference type="Pfam" id="PF10457">
    <property type="entry name" value="MENTAL"/>
    <property type="match status" value="1"/>
</dbReference>
<keyword evidence="3 5" id="KW-0472">Membrane</keyword>
<evidence type="ECO:0000256" key="3">
    <source>
        <dbReference type="ARBA" id="ARBA00023136"/>
    </source>
</evidence>
<comment type="subcellular location">
    <subcellularLocation>
        <location evidence="1">Membrane</location>
        <topology evidence="1">Multi-pass membrane protein</topology>
    </subcellularLocation>
</comment>
<dbReference type="Gene3D" id="3.30.530.20">
    <property type="match status" value="1"/>
</dbReference>
<dbReference type="GO" id="GO:0099044">
    <property type="term" value="P:vesicle tethering to endoplasmic reticulum"/>
    <property type="evidence" value="ECO:0007669"/>
    <property type="project" value="TreeGrafter"/>
</dbReference>
<dbReference type="PROSITE" id="PS50848">
    <property type="entry name" value="START"/>
    <property type="match status" value="1"/>
</dbReference>
<dbReference type="AlphaFoldDB" id="A0A3S1H3M3"/>
<evidence type="ECO:0000256" key="2">
    <source>
        <dbReference type="ARBA" id="ARBA00022692"/>
    </source>
</evidence>
<dbReference type="PANTHER" id="PTHR46121">
    <property type="entry name" value="STEROIDOGENIC ACUTE REGULATORY PROTEIN-LIKE"/>
    <property type="match status" value="1"/>
</dbReference>
<dbReference type="InterPro" id="IPR019498">
    <property type="entry name" value="MENTAL"/>
</dbReference>
<evidence type="ECO:0000256" key="5">
    <source>
        <dbReference type="SAM" id="Phobius"/>
    </source>
</evidence>
<name>A0A3S1H3M3_ELYCH</name>
<feature type="transmembrane region" description="Helical" evidence="5">
    <location>
        <begin position="21"/>
        <end position="42"/>
    </location>
</feature>
<evidence type="ECO:0000256" key="1">
    <source>
        <dbReference type="ARBA" id="ARBA00004141"/>
    </source>
</evidence>
<comment type="caution">
    <text evidence="8">The sequence shown here is derived from an EMBL/GenBank/DDBJ whole genome shotgun (WGS) entry which is preliminary data.</text>
</comment>
<evidence type="ECO:0000259" key="6">
    <source>
        <dbReference type="PROSITE" id="PS50848"/>
    </source>
</evidence>
<dbReference type="Proteomes" id="UP000271974">
    <property type="component" value="Unassembled WGS sequence"/>
</dbReference>
<dbReference type="EMBL" id="RQTK01001197">
    <property type="protein sequence ID" value="RUS71554.1"/>
    <property type="molecule type" value="Genomic_DNA"/>
</dbReference>
<reference evidence="8 9" key="1">
    <citation type="submission" date="2019-01" db="EMBL/GenBank/DDBJ databases">
        <title>A draft genome assembly of the solar-powered sea slug Elysia chlorotica.</title>
        <authorList>
            <person name="Cai H."/>
            <person name="Li Q."/>
            <person name="Fang X."/>
            <person name="Li J."/>
            <person name="Curtis N.E."/>
            <person name="Altenburger A."/>
            <person name="Shibata T."/>
            <person name="Feng M."/>
            <person name="Maeda T."/>
            <person name="Schwartz J.A."/>
            <person name="Shigenobu S."/>
            <person name="Lundholm N."/>
            <person name="Nishiyama T."/>
            <person name="Yang H."/>
            <person name="Hasebe M."/>
            <person name="Li S."/>
            <person name="Pierce S.K."/>
            <person name="Wang J."/>
        </authorList>
    </citation>
    <scope>NUCLEOTIDE SEQUENCE [LARGE SCALE GENOMIC DNA]</scope>
    <source>
        <strain evidence="8">EC2010</strain>
        <tissue evidence="8">Whole organism of an adult</tissue>
    </source>
</reference>
<feature type="transmembrane region" description="Helical" evidence="5">
    <location>
        <begin position="54"/>
        <end position="74"/>
    </location>
</feature>
<dbReference type="InterPro" id="IPR002913">
    <property type="entry name" value="START_lipid-bd_dom"/>
</dbReference>
<dbReference type="PANTHER" id="PTHR46121:SF4">
    <property type="entry name" value="STEROIDOGENIC ACUTE REGULATORY PROTEIN-LIKE"/>
    <property type="match status" value="1"/>
</dbReference>
<dbReference type="InterPro" id="IPR023393">
    <property type="entry name" value="START-like_dom_sf"/>
</dbReference>
<dbReference type="STRING" id="188477.A0A3S1H3M3"/>
<protein>
    <recommendedName>
        <fullName evidence="10">START domain-containing protein</fullName>
    </recommendedName>
</protein>
<feature type="domain" description="START" evidence="6">
    <location>
        <begin position="145"/>
        <end position="359"/>
    </location>
</feature>
<evidence type="ECO:0000256" key="4">
    <source>
        <dbReference type="SAM" id="MobiDB-lite"/>
    </source>
</evidence>
<keyword evidence="9" id="KW-1185">Reference proteome</keyword>
<dbReference type="GO" id="GO:0008289">
    <property type="term" value="F:lipid binding"/>
    <property type="evidence" value="ECO:0007669"/>
    <property type="project" value="InterPro"/>
</dbReference>
<gene>
    <name evidence="8" type="ORF">EGW08_020682</name>
</gene>
<dbReference type="GO" id="GO:0005789">
    <property type="term" value="C:endoplasmic reticulum membrane"/>
    <property type="evidence" value="ECO:0007669"/>
    <property type="project" value="TreeGrafter"/>
</dbReference>
<dbReference type="PROSITE" id="PS51439">
    <property type="entry name" value="MENTAL"/>
    <property type="match status" value="1"/>
</dbReference>
<dbReference type="GO" id="GO:0031902">
    <property type="term" value="C:late endosome membrane"/>
    <property type="evidence" value="ECO:0007669"/>
    <property type="project" value="TreeGrafter"/>
</dbReference>
<evidence type="ECO:0008006" key="10">
    <source>
        <dbReference type="Google" id="ProtNLM"/>
    </source>
</evidence>
<evidence type="ECO:0000313" key="9">
    <source>
        <dbReference type="Proteomes" id="UP000271974"/>
    </source>
</evidence>
<evidence type="ECO:0000259" key="7">
    <source>
        <dbReference type="PROSITE" id="PS51439"/>
    </source>
</evidence>
<accession>A0A3S1H3M3</accession>
<dbReference type="InterPro" id="IPR000799">
    <property type="entry name" value="StAR-like"/>
</dbReference>
<organism evidence="8 9">
    <name type="scientific">Elysia chlorotica</name>
    <name type="common">Eastern emerald elysia</name>
    <name type="synonym">Sea slug</name>
    <dbReference type="NCBI Taxonomy" id="188477"/>
    <lineage>
        <taxon>Eukaryota</taxon>
        <taxon>Metazoa</taxon>
        <taxon>Spiralia</taxon>
        <taxon>Lophotrochozoa</taxon>
        <taxon>Mollusca</taxon>
        <taxon>Gastropoda</taxon>
        <taxon>Heterobranchia</taxon>
        <taxon>Euthyneura</taxon>
        <taxon>Panpulmonata</taxon>
        <taxon>Sacoglossa</taxon>
        <taxon>Placobranchoidea</taxon>
        <taxon>Plakobranchidae</taxon>
        <taxon>Elysia</taxon>
    </lineage>
</organism>
<dbReference type="GO" id="GO:0005765">
    <property type="term" value="C:lysosomal membrane"/>
    <property type="evidence" value="ECO:0007669"/>
    <property type="project" value="TreeGrafter"/>
</dbReference>
<dbReference type="SUPFAM" id="SSF55961">
    <property type="entry name" value="Bet v1-like"/>
    <property type="match status" value="1"/>
</dbReference>
<sequence length="376" mass="42500">MLSAVRMTILLLAYGLYRSSKCWVVGFCTALTCGFLIAKIFIFDFEGTKSSNNPLSYCLIIISFVLSWSETWFVDFKMLPAERKWKSKAAKYGRGYGSTYIGGRGLRPDDLRSIMTEDNTFYSPVDSNEGSDFEDDGTSRSPRQRSAQDNDYIRLARHAVEVLWAYLHSPDSEWTLEKGASEEEGVVHSKKVHGVGKVFRLKCYIDIPPQELYDYINAKPEEQSDWNTTVKECRVLQVVDDHSDILYIVSNEIGGGAIQSRDFITLRSWVRKNQILLSAGMGVKHPDMPLQKNYIRGHNGVGGYCYAPHPTDPKKTLFYWFMNTDIKGWFPQKLIDANLASVLVDFQRDLTRQVAKVTSKGGQSTLAQANQGSSES</sequence>
<proteinExistence type="predicted"/>
<evidence type="ECO:0000313" key="8">
    <source>
        <dbReference type="EMBL" id="RUS71554.1"/>
    </source>
</evidence>
<dbReference type="Pfam" id="PF01852">
    <property type="entry name" value="START"/>
    <property type="match status" value="1"/>
</dbReference>